<keyword evidence="3" id="KW-1185">Reference proteome</keyword>
<evidence type="ECO:0000313" key="3">
    <source>
        <dbReference type="Proteomes" id="UP000324222"/>
    </source>
</evidence>
<proteinExistence type="predicted"/>
<feature type="compositionally biased region" description="Basic and acidic residues" evidence="1">
    <location>
        <begin position="107"/>
        <end position="116"/>
    </location>
</feature>
<name>A0A5B7DZ42_PORTR</name>
<feature type="region of interest" description="Disordered" evidence="1">
    <location>
        <begin position="82"/>
        <end position="116"/>
    </location>
</feature>
<evidence type="ECO:0000313" key="2">
    <source>
        <dbReference type="EMBL" id="MPC27022.1"/>
    </source>
</evidence>
<gene>
    <name evidence="2" type="ORF">E2C01_020174</name>
</gene>
<dbReference type="AlphaFoldDB" id="A0A5B7DZ42"/>
<dbReference type="Proteomes" id="UP000324222">
    <property type="component" value="Unassembled WGS sequence"/>
</dbReference>
<organism evidence="2 3">
    <name type="scientific">Portunus trituberculatus</name>
    <name type="common">Swimming crab</name>
    <name type="synonym">Neptunus trituberculatus</name>
    <dbReference type="NCBI Taxonomy" id="210409"/>
    <lineage>
        <taxon>Eukaryota</taxon>
        <taxon>Metazoa</taxon>
        <taxon>Ecdysozoa</taxon>
        <taxon>Arthropoda</taxon>
        <taxon>Crustacea</taxon>
        <taxon>Multicrustacea</taxon>
        <taxon>Malacostraca</taxon>
        <taxon>Eumalacostraca</taxon>
        <taxon>Eucarida</taxon>
        <taxon>Decapoda</taxon>
        <taxon>Pleocyemata</taxon>
        <taxon>Brachyura</taxon>
        <taxon>Eubrachyura</taxon>
        <taxon>Portunoidea</taxon>
        <taxon>Portunidae</taxon>
        <taxon>Portuninae</taxon>
        <taxon>Portunus</taxon>
    </lineage>
</organism>
<feature type="compositionally biased region" description="Low complexity" evidence="1">
    <location>
        <begin position="95"/>
        <end position="104"/>
    </location>
</feature>
<evidence type="ECO:0000256" key="1">
    <source>
        <dbReference type="SAM" id="MobiDB-lite"/>
    </source>
</evidence>
<feature type="region of interest" description="Disordered" evidence="1">
    <location>
        <begin position="1"/>
        <end position="44"/>
    </location>
</feature>
<reference evidence="2 3" key="1">
    <citation type="submission" date="2019-05" db="EMBL/GenBank/DDBJ databases">
        <title>Another draft genome of Portunus trituberculatus and its Hox gene families provides insights of decapod evolution.</title>
        <authorList>
            <person name="Jeong J.-H."/>
            <person name="Song I."/>
            <person name="Kim S."/>
            <person name="Choi T."/>
            <person name="Kim D."/>
            <person name="Ryu S."/>
            <person name="Kim W."/>
        </authorList>
    </citation>
    <scope>NUCLEOTIDE SEQUENCE [LARGE SCALE GENOMIC DNA]</scope>
    <source>
        <tissue evidence="2">Muscle</tissue>
    </source>
</reference>
<dbReference type="EMBL" id="VSRR010001681">
    <property type="protein sequence ID" value="MPC27022.1"/>
    <property type="molecule type" value="Genomic_DNA"/>
</dbReference>
<protein>
    <submittedName>
        <fullName evidence="2">Uncharacterized protein</fullName>
    </submittedName>
</protein>
<sequence length="171" mass="18889">MPHCQLIPRLPLPPRNPSYTLRPSPPTTRAPSRQLHPEHNSEASTQPSCLVIATYLCTPHAASDTHTSCSILERKGRLHQGLLNNGWRPPTLRTSSESRAASGGRESGSDSGHRADLGHLLRQGRNSVRQMTPPDTAEDLAIFYFLGDVGLREEGSRLWVLVLQKRMCGLK</sequence>
<comment type="caution">
    <text evidence="2">The sequence shown here is derived from an EMBL/GenBank/DDBJ whole genome shotgun (WGS) entry which is preliminary data.</text>
</comment>
<accession>A0A5B7DZ42</accession>